<evidence type="ECO:0000313" key="7">
    <source>
        <dbReference type="EMBL" id="XDP96722.1"/>
    </source>
</evidence>
<dbReference type="InterPro" id="IPR020843">
    <property type="entry name" value="ER"/>
</dbReference>
<evidence type="ECO:0000256" key="2">
    <source>
        <dbReference type="ARBA" id="ARBA00008072"/>
    </source>
</evidence>
<sequence length="734" mass="77615">MKQVVQNYKSGELALLDVPVPGCKPGGVLVRSAFSLISTGTELMKVSEAGMSMLGKARSRPDQVAKVVQSVAANGVPATYRKVMGKLDSYTPLGYSLCGVVEQVGAGIDDVKVGDLVACAGNEHALHAELNWVPKNLYVPVPDGVAARHAAFGTVGSIALQGVRQGESRLGEVALVIGLGLIGQLVTQLLNASGVRVVGVDPDPARCELAERLGAAACGDPGSASVESAVAELTGGMGVDQVYLAAGGSSNQPVELAARLCRDRGRVIDIGKCRLDLPWNAYYEKELDVRFSRSYGPGRYDPEYELQGRDYPIGYVRWTERRNLACFLDLIARGSVDVEPLVSHVAGFEDAVETYRRLEEGELKAVAVLFRYAPASDDDAPAAEASQVTVPKVPEVPRPSGRTGPARRSGPVRLAFVGAGNYASSMLLPHLTGRDGVELSTVVTTTALSAANAQRKFGFGKATTDLDAVLGDPAVDAVFVVTRHSSHAELTRRALLAGKAVFVEKPLALTEEELASVLAAVEESGNDRIQVGFNRRFAPLLREAKERFGARGGPASLRYLVNAGRLEHGSWYLRQDTEGSRFAGEGGHFVDTASWLLDADPVSVYAAAPAGGEDLQIVLGYPDGSTATISYVTSGPASFPKETLDLIADNKVLRLDDFVRAAVHDGRRRQWVGSRLPKARDKGQNAELAAFVKAVRTGGPMPVPLESLAATTTATLAVRTALASGVPVTLAGAR</sequence>
<proteinExistence type="inferred from homology"/>
<keyword evidence="5" id="KW-0560">Oxidoreductase</keyword>
<dbReference type="InterPro" id="IPR000683">
    <property type="entry name" value="Gfo/Idh/MocA-like_OxRdtase_N"/>
</dbReference>
<organism evidence="7">
    <name type="scientific">Streptomyces sp. R02</name>
    <dbReference type="NCBI Taxonomy" id="3238623"/>
    <lineage>
        <taxon>Bacteria</taxon>
        <taxon>Bacillati</taxon>
        <taxon>Actinomycetota</taxon>
        <taxon>Actinomycetes</taxon>
        <taxon>Kitasatosporales</taxon>
        <taxon>Streptomycetaceae</taxon>
        <taxon>Streptomyces</taxon>
    </lineage>
</organism>
<dbReference type="InterPro" id="IPR013149">
    <property type="entry name" value="ADH-like_C"/>
</dbReference>
<dbReference type="GO" id="GO:0000166">
    <property type="term" value="F:nucleotide binding"/>
    <property type="evidence" value="ECO:0007669"/>
    <property type="project" value="InterPro"/>
</dbReference>
<dbReference type="EMBL" id="CP163429">
    <property type="protein sequence ID" value="XDP96722.1"/>
    <property type="molecule type" value="Genomic_DNA"/>
</dbReference>
<evidence type="ECO:0000256" key="3">
    <source>
        <dbReference type="ARBA" id="ARBA00022723"/>
    </source>
</evidence>
<protein>
    <submittedName>
        <fullName evidence="7">Bi-domain-containing oxidoreductase</fullName>
    </submittedName>
</protein>
<comment type="cofactor">
    <cofactor evidence="1">
        <name>Zn(2+)</name>
        <dbReference type="ChEBI" id="CHEBI:29105"/>
    </cofactor>
</comment>
<dbReference type="GO" id="GO:0016491">
    <property type="term" value="F:oxidoreductase activity"/>
    <property type="evidence" value="ECO:0007669"/>
    <property type="project" value="UniProtKB-KW"/>
</dbReference>
<dbReference type="Pfam" id="PF01408">
    <property type="entry name" value="GFO_IDH_MocA"/>
    <property type="match status" value="1"/>
</dbReference>
<comment type="similarity">
    <text evidence="2">Belongs to the zinc-containing alcohol dehydrogenase family.</text>
</comment>
<feature type="domain" description="Enoyl reductase (ER)" evidence="6">
    <location>
        <begin position="50"/>
        <end position="367"/>
    </location>
</feature>
<accession>A0AB39LVI2</accession>
<evidence type="ECO:0000256" key="1">
    <source>
        <dbReference type="ARBA" id="ARBA00001947"/>
    </source>
</evidence>
<dbReference type="Gene3D" id="3.90.180.10">
    <property type="entry name" value="Medium-chain alcohol dehydrogenases, catalytic domain"/>
    <property type="match status" value="2"/>
</dbReference>
<name>A0AB39LVI2_9ACTN</name>
<dbReference type="SMART" id="SM00829">
    <property type="entry name" value="PKS_ER"/>
    <property type="match status" value="1"/>
</dbReference>
<dbReference type="InterPro" id="IPR011032">
    <property type="entry name" value="GroES-like_sf"/>
</dbReference>
<dbReference type="Gene3D" id="3.40.50.720">
    <property type="entry name" value="NAD(P)-binding Rossmann-like Domain"/>
    <property type="match status" value="2"/>
</dbReference>
<dbReference type="CDD" id="cd08255">
    <property type="entry name" value="2-desacetyl-2-hydroxyethyl_bacteriochlorophyllide_like"/>
    <property type="match status" value="1"/>
</dbReference>
<evidence type="ECO:0000259" key="6">
    <source>
        <dbReference type="SMART" id="SM00829"/>
    </source>
</evidence>
<dbReference type="GO" id="GO:0046872">
    <property type="term" value="F:metal ion binding"/>
    <property type="evidence" value="ECO:0007669"/>
    <property type="project" value="UniProtKB-KW"/>
</dbReference>
<dbReference type="AlphaFoldDB" id="A0AB39LVI2"/>
<dbReference type="RefSeq" id="WP_369159231.1">
    <property type="nucleotide sequence ID" value="NZ_CP163429.1"/>
</dbReference>
<evidence type="ECO:0000256" key="4">
    <source>
        <dbReference type="ARBA" id="ARBA00022833"/>
    </source>
</evidence>
<dbReference type="SUPFAM" id="SSF51735">
    <property type="entry name" value="NAD(P)-binding Rossmann-fold domains"/>
    <property type="match status" value="2"/>
</dbReference>
<dbReference type="SUPFAM" id="SSF50129">
    <property type="entry name" value="GroES-like"/>
    <property type="match status" value="1"/>
</dbReference>
<dbReference type="Gene3D" id="3.30.360.10">
    <property type="entry name" value="Dihydrodipicolinate Reductase, domain 2"/>
    <property type="match status" value="1"/>
</dbReference>
<dbReference type="InterPro" id="IPR036291">
    <property type="entry name" value="NAD(P)-bd_dom_sf"/>
</dbReference>
<keyword evidence="4" id="KW-0862">Zinc</keyword>
<dbReference type="Pfam" id="PF00107">
    <property type="entry name" value="ADH_zinc_N"/>
    <property type="match status" value="1"/>
</dbReference>
<evidence type="ECO:0000256" key="5">
    <source>
        <dbReference type="ARBA" id="ARBA00023002"/>
    </source>
</evidence>
<dbReference type="PANTHER" id="PTHR43350">
    <property type="entry name" value="NAD-DEPENDENT ALCOHOL DEHYDROGENASE"/>
    <property type="match status" value="1"/>
</dbReference>
<dbReference type="PANTHER" id="PTHR43350:SF19">
    <property type="entry name" value="D-GULOSIDE 3-DEHYDROGENASE"/>
    <property type="match status" value="1"/>
</dbReference>
<keyword evidence="3" id="KW-0479">Metal-binding</keyword>
<dbReference type="SUPFAM" id="SSF55347">
    <property type="entry name" value="Glyceraldehyde-3-phosphate dehydrogenase-like, C-terminal domain"/>
    <property type="match status" value="1"/>
</dbReference>
<gene>
    <name evidence="7" type="ORF">AB5J57_25805</name>
</gene>
<reference evidence="7" key="1">
    <citation type="submission" date="2024-07" db="EMBL/GenBank/DDBJ databases">
        <authorList>
            <person name="Yu S.T."/>
        </authorList>
    </citation>
    <scope>NUCLEOTIDE SEQUENCE</scope>
    <source>
        <strain evidence="7">R02</strain>
    </source>
</reference>